<dbReference type="CDD" id="cd01712">
    <property type="entry name" value="PPase_ThiI"/>
    <property type="match status" value="1"/>
</dbReference>
<dbReference type="Pfam" id="PF02568">
    <property type="entry name" value="ThiI"/>
    <property type="match status" value="1"/>
</dbReference>
<dbReference type="UniPathway" id="UPA00060"/>
<dbReference type="GO" id="GO:0052837">
    <property type="term" value="P:thiazole biosynthetic process"/>
    <property type="evidence" value="ECO:0007669"/>
    <property type="project" value="TreeGrafter"/>
</dbReference>
<dbReference type="GO" id="GO:0009229">
    <property type="term" value="P:thiamine diphosphate biosynthetic process"/>
    <property type="evidence" value="ECO:0007669"/>
    <property type="project" value="UniProtKB-UniRule"/>
</dbReference>
<comment type="catalytic activity">
    <reaction evidence="10 18">
        <text>[ThiS sulfur-carrier protein]-C-terminal Gly-Gly-AMP + S-sulfanyl-L-cysteinyl-[cysteine desulfurase] + AH2 = [ThiS sulfur-carrier protein]-C-terminal-Gly-aminoethanethioate + L-cysteinyl-[cysteine desulfurase] + A + AMP + 2 H(+)</text>
        <dbReference type="Rhea" id="RHEA:43340"/>
        <dbReference type="Rhea" id="RHEA-COMP:12157"/>
        <dbReference type="Rhea" id="RHEA-COMP:12158"/>
        <dbReference type="Rhea" id="RHEA-COMP:12910"/>
        <dbReference type="Rhea" id="RHEA-COMP:19908"/>
        <dbReference type="ChEBI" id="CHEBI:13193"/>
        <dbReference type="ChEBI" id="CHEBI:15378"/>
        <dbReference type="ChEBI" id="CHEBI:17499"/>
        <dbReference type="ChEBI" id="CHEBI:29950"/>
        <dbReference type="ChEBI" id="CHEBI:61963"/>
        <dbReference type="ChEBI" id="CHEBI:90618"/>
        <dbReference type="ChEBI" id="CHEBI:232372"/>
        <dbReference type="ChEBI" id="CHEBI:456215"/>
    </reaction>
</comment>
<dbReference type="GO" id="GO:0002937">
    <property type="term" value="P:tRNA 4-thiouridine biosynthesis"/>
    <property type="evidence" value="ECO:0007669"/>
    <property type="project" value="TreeGrafter"/>
</dbReference>
<evidence type="ECO:0000256" key="9">
    <source>
        <dbReference type="ARBA" id="ARBA00050570"/>
    </source>
</evidence>
<dbReference type="Pfam" id="PF22025">
    <property type="entry name" value="ThiI_fer"/>
    <property type="match status" value="1"/>
</dbReference>
<feature type="binding site" evidence="18">
    <location>
        <begin position="196"/>
        <end position="197"/>
    </location>
    <ligand>
        <name>ATP</name>
        <dbReference type="ChEBI" id="CHEBI:30616"/>
    </ligand>
</feature>
<evidence type="ECO:0000256" key="16">
    <source>
        <dbReference type="ARBA" id="ARBA00077849"/>
    </source>
</evidence>
<protein>
    <recommendedName>
        <fullName evidence="14 18">Probable tRNA sulfurtransferase</fullName>
        <ecNumber evidence="13 18">2.8.1.4</ecNumber>
    </recommendedName>
    <alternativeName>
        <fullName evidence="15 18">Sulfur carrier protein ThiS sulfurtransferase</fullName>
    </alternativeName>
    <alternativeName>
        <fullName evidence="16 18">Thiamine biosynthesis protein ThiI</fullName>
    </alternativeName>
    <alternativeName>
        <fullName evidence="17 18">tRNA 4-thiouridine synthase</fullName>
    </alternativeName>
</protein>
<dbReference type="InterPro" id="IPR014729">
    <property type="entry name" value="Rossmann-like_a/b/a_fold"/>
</dbReference>
<gene>
    <name evidence="18 20" type="primary">thiI</name>
    <name evidence="20" type="ORF">COU29_00320</name>
</gene>
<evidence type="ECO:0000256" key="1">
    <source>
        <dbReference type="ARBA" id="ARBA00004496"/>
    </source>
</evidence>
<dbReference type="HAMAP" id="MF_00021">
    <property type="entry name" value="ThiI"/>
    <property type="match status" value="1"/>
</dbReference>
<comment type="subcellular location">
    <subcellularLocation>
        <location evidence="1 18">Cytoplasm</location>
    </subcellularLocation>
</comment>
<comment type="similarity">
    <text evidence="12 18">Belongs to the ThiI family.</text>
</comment>
<dbReference type="NCBIfam" id="TIGR00342">
    <property type="entry name" value="tRNA uracil 4-sulfurtransferase ThiI"/>
    <property type="match status" value="1"/>
</dbReference>
<dbReference type="GO" id="GO:0000049">
    <property type="term" value="F:tRNA binding"/>
    <property type="evidence" value="ECO:0007669"/>
    <property type="project" value="UniProtKB-UniRule"/>
</dbReference>
<dbReference type="InterPro" id="IPR050102">
    <property type="entry name" value="tRNA_sulfurtransferase_ThiI"/>
</dbReference>
<evidence type="ECO:0000259" key="19">
    <source>
        <dbReference type="PROSITE" id="PS51165"/>
    </source>
</evidence>
<evidence type="ECO:0000256" key="12">
    <source>
        <dbReference type="ARBA" id="ARBA00061472"/>
    </source>
</evidence>
<feature type="binding site" evidence="18">
    <location>
        <position position="253"/>
    </location>
    <ligand>
        <name>ATP</name>
        <dbReference type="ChEBI" id="CHEBI:30616"/>
    </ligand>
</feature>
<dbReference type="GO" id="GO:0005524">
    <property type="term" value="F:ATP binding"/>
    <property type="evidence" value="ECO:0007669"/>
    <property type="project" value="UniProtKB-UniRule"/>
</dbReference>
<keyword evidence="2 18" id="KW-0963">Cytoplasm</keyword>
<dbReference type="GO" id="GO:0140741">
    <property type="term" value="F:tRNA-uracil-4 sulfurtransferase activity"/>
    <property type="evidence" value="ECO:0007669"/>
    <property type="project" value="UniProtKB-EC"/>
</dbReference>
<dbReference type="GO" id="GO:0004810">
    <property type="term" value="F:CCA tRNA nucleotidyltransferase activity"/>
    <property type="evidence" value="ECO:0007669"/>
    <property type="project" value="InterPro"/>
</dbReference>
<keyword evidence="3 18" id="KW-0820">tRNA-binding</keyword>
<dbReference type="InterPro" id="IPR003720">
    <property type="entry name" value="tRNA_STrfase"/>
</dbReference>
<accession>A0A2M6W7R3</accession>
<dbReference type="GO" id="GO:0005829">
    <property type="term" value="C:cytosol"/>
    <property type="evidence" value="ECO:0007669"/>
    <property type="project" value="TreeGrafter"/>
</dbReference>
<evidence type="ECO:0000313" key="20">
    <source>
        <dbReference type="EMBL" id="PIT88813.1"/>
    </source>
</evidence>
<dbReference type="InterPro" id="IPR054173">
    <property type="entry name" value="ThiI_fer"/>
</dbReference>
<keyword evidence="5 18" id="KW-0547">Nucleotide-binding</keyword>
<organism evidence="20 21">
    <name type="scientific">Candidatus Magasanikbacteria bacterium CG10_big_fil_rev_8_21_14_0_10_36_32</name>
    <dbReference type="NCBI Taxonomy" id="1974646"/>
    <lineage>
        <taxon>Bacteria</taxon>
        <taxon>Candidatus Magasanikiibacteriota</taxon>
    </lineage>
</organism>
<dbReference type="EMBL" id="PFBV01000001">
    <property type="protein sequence ID" value="PIT88813.1"/>
    <property type="molecule type" value="Genomic_DNA"/>
</dbReference>
<feature type="binding site" evidence="18">
    <location>
        <begin position="171"/>
        <end position="172"/>
    </location>
    <ligand>
        <name>ATP</name>
        <dbReference type="ChEBI" id="CHEBI:30616"/>
    </ligand>
</feature>
<evidence type="ECO:0000313" key="21">
    <source>
        <dbReference type="Proteomes" id="UP000231426"/>
    </source>
</evidence>
<evidence type="ECO:0000256" key="4">
    <source>
        <dbReference type="ARBA" id="ARBA00022679"/>
    </source>
</evidence>
<dbReference type="InterPro" id="IPR049961">
    <property type="entry name" value="ThiI_N"/>
</dbReference>
<keyword evidence="4 18" id="KW-0808">Transferase</keyword>
<evidence type="ECO:0000256" key="8">
    <source>
        <dbReference type="ARBA" id="ARBA00022977"/>
    </source>
</evidence>
<comment type="catalytic activity">
    <reaction evidence="9 18">
        <text>[ThiI sulfur-carrier protein]-S-sulfanyl-L-cysteine + a uridine in tRNA + 2 reduced [2Fe-2S]-[ferredoxin] + ATP + H(+) = [ThiI sulfur-carrier protein]-L-cysteine + a 4-thiouridine in tRNA + 2 oxidized [2Fe-2S]-[ferredoxin] + AMP + diphosphate</text>
        <dbReference type="Rhea" id="RHEA:24176"/>
        <dbReference type="Rhea" id="RHEA-COMP:10000"/>
        <dbReference type="Rhea" id="RHEA-COMP:10001"/>
        <dbReference type="Rhea" id="RHEA-COMP:13337"/>
        <dbReference type="Rhea" id="RHEA-COMP:13338"/>
        <dbReference type="Rhea" id="RHEA-COMP:13339"/>
        <dbReference type="Rhea" id="RHEA-COMP:13340"/>
        <dbReference type="ChEBI" id="CHEBI:15378"/>
        <dbReference type="ChEBI" id="CHEBI:29950"/>
        <dbReference type="ChEBI" id="CHEBI:30616"/>
        <dbReference type="ChEBI" id="CHEBI:33019"/>
        <dbReference type="ChEBI" id="CHEBI:33737"/>
        <dbReference type="ChEBI" id="CHEBI:33738"/>
        <dbReference type="ChEBI" id="CHEBI:61963"/>
        <dbReference type="ChEBI" id="CHEBI:65315"/>
        <dbReference type="ChEBI" id="CHEBI:136798"/>
        <dbReference type="ChEBI" id="CHEBI:456215"/>
        <dbReference type="EC" id="2.8.1.4"/>
    </reaction>
</comment>
<evidence type="ECO:0000256" key="2">
    <source>
        <dbReference type="ARBA" id="ARBA00022490"/>
    </source>
</evidence>
<dbReference type="FunFam" id="3.40.50.620:FF:000053">
    <property type="entry name" value="Probable tRNA sulfurtransferase"/>
    <property type="match status" value="1"/>
</dbReference>
<evidence type="ECO:0000256" key="11">
    <source>
        <dbReference type="ARBA" id="ARBA00058382"/>
    </source>
</evidence>
<dbReference type="Gene3D" id="3.40.50.620">
    <property type="entry name" value="HUPs"/>
    <property type="match status" value="1"/>
</dbReference>
<keyword evidence="8 18" id="KW-0784">Thiamine biosynthesis</keyword>
<sequence>MDVITHFDEIFLKGKNQLMFIRCLADNLDELFPKAAIQRVEGGFVILNLEDDDLERLSKIPGIAKLAPCQVIGNSMDEIKKCLSGMEFDKSVREFRITASRSYKKYPINSDNINRELGGLLIDKYGWKVNLTRPELNIYIDISKDKAVVYINPQEGASGLPIGSAGKVMCLVSGGIDSPVAAYQMMRRGAEVVFVHFQNQTQVTDEVSLKIIDLTKTLAQYQSSIKLFIAPFAECQRQVVMKIPADYRMIITRRLMFRIAEKLSKKENCQALITGDSLGQVASQTLENLTAIYDSVDMLKLAPLIGMNKSEIMKLARKLGTLDISNRPYEDCCSLFVAKHPQTKSKLQDVLELEKQLDLSTLDNLEIISYNISMIKQD</sequence>
<name>A0A2M6W7R3_9BACT</name>
<evidence type="ECO:0000256" key="10">
    <source>
        <dbReference type="ARBA" id="ARBA00052330"/>
    </source>
</evidence>
<reference evidence="21" key="1">
    <citation type="submission" date="2017-09" db="EMBL/GenBank/DDBJ databases">
        <title>Depth-based differentiation of microbial function through sediment-hosted aquifers and enrichment of novel symbionts in the deep terrestrial subsurface.</title>
        <authorList>
            <person name="Probst A.J."/>
            <person name="Ladd B."/>
            <person name="Jarett J.K."/>
            <person name="Geller-Mcgrath D.E."/>
            <person name="Sieber C.M.K."/>
            <person name="Emerson J.B."/>
            <person name="Anantharaman K."/>
            <person name="Thomas B.C."/>
            <person name="Malmstrom R."/>
            <person name="Stieglmeier M."/>
            <person name="Klingl A."/>
            <person name="Woyke T."/>
            <person name="Ryan C.M."/>
            <person name="Banfield J.F."/>
        </authorList>
    </citation>
    <scope>NUCLEOTIDE SEQUENCE [LARGE SCALE GENOMIC DNA]</scope>
</reference>
<evidence type="ECO:0000256" key="17">
    <source>
        <dbReference type="ARBA" id="ARBA00080570"/>
    </source>
</evidence>
<dbReference type="SUPFAM" id="SSF143437">
    <property type="entry name" value="THUMP domain-like"/>
    <property type="match status" value="1"/>
</dbReference>
<dbReference type="Proteomes" id="UP000231426">
    <property type="component" value="Unassembled WGS sequence"/>
</dbReference>
<dbReference type="PROSITE" id="PS51165">
    <property type="entry name" value="THUMP"/>
    <property type="match status" value="1"/>
</dbReference>
<evidence type="ECO:0000256" key="6">
    <source>
        <dbReference type="ARBA" id="ARBA00022840"/>
    </source>
</evidence>
<dbReference type="PANTHER" id="PTHR43209:SF1">
    <property type="entry name" value="TRNA SULFURTRANSFERASE"/>
    <property type="match status" value="1"/>
</dbReference>
<dbReference type="InterPro" id="IPR020536">
    <property type="entry name" value="ThiI_AANH"/>
</dbReference>
<dbReference type="SUPFAM" id="SSF52402">
    <property type="entry name" value="Adenine nucleotide alpha hydrolases-like"/>
    <property type="match status" value="1"/>
</dbReference>
<dbReference type="CDD" id="cd11716">
    <property type="entry name" value="THUMP_ThiI"/>
    <property type="match status" value="1"/>
</dbReference>
<dbReference type="AlphaFoldDB" id="A0A2M6W7R3"/>
<dbReference type="EC" id="2.8.1.4" evidence="13 18"/>
<dbReference type="Gene3D" id="3.30.2130.30">
    <property type="match status" value="1"/>
</dbReference>
<dbReference type="InterPro" id="IPR004114">
    <property type="entry name" value="THUMP_dom"/>
</dbReference>
<evidence type="ECO:0000256" key="18">
    <source>
        <dbReference type="HAMAP-Rule" id="MF_00021"/>
    </source>
</evidence>
<feature type="binding site" evidence="18">
    <location>
        <position position="284"/>
    </location>
    <ligand>
        <name>ATP</name>
        <dbReference type="ChEBI" id="CHEBI:30616"/>
    </ligand>
</feature>
<keyword evidence="7 18" id="KW-0694">RNA-binding</keyword>
<evidence type="ECO:0000256" key="5">
    <source>
        <dbReference type="ARBA" id="ARBA00022741"/>
    </source>
</evidence>
<comment type="caution">
    <text evidence="20">The sequence shown here is derived from an EMBL/GenBank/DDBJ whole genome shotgun (WGS) entry which is preliminary data.</text>
</comment>
<evidence type="ECO:0000256" key="13">
    <source>
        <dbReference type="ARBA" id="ARBA00066827"/>
    </source>
</evidence>
<comment type="function">
    <text evidence="11 18">Catalyzes the ATP-dependent transfer of a sulfur to tRNA to produce 4-thiouridine in position 8 of tRNAs, which functions as a near-UV photosensor. Also catalyzes the transfer of sulfur to the sulfur carrier protein ThiS, forming ThiS-thiocarboxylate. This is a step in the synthesis of thiazole, in the thiamine biosynthesis pathway. The sulfur is donated as persulfide by IscS.</text>
</comment>
<keyword evidence="6 18" id="KW-0067">ATP-binding</keyword>
<dbReference type="SMART" id="SM00981">
    <property type="entry name" value="THUMP"/>
    <property type="match status" value="1"/>
</dbReference>
<evidence type="ECO:0000256" key="7">
    <source>
        <dbReference type="ARBA" id="ARBA00022884"/>
    </source>
</evidence>
<evidence type="ECO:0000256" key="3">
    <source>
        <dbReference type="ARBA" id="ARBA00022555"/>
    </source>
</evidence>
<evidence type="ECO:0000256" key="14">
    <source>
        <dbReference type="ARBA" id="ARBA00071867"/>
    </source>
</evidence>
<proteinExistence type="inferred from homology"/>
<comment type="pathway">
    <text evidence="18">Cofactor biosynthesis; thiamine diphosphate biosynthesis.</text>
</comment>
<dbReference type="GO" id="GO:0009228">
    <property type="term" value="P:thiamine biosynthetic process"/>
    <property type="evidence" value="ECO:0007669"/>
    <property type="project" value="UniProtKB-KW"/>
</dbReference>
<feature type="binding site" evidence="18">
    <location>
        <position position="275"/>
    </location>
    <ligand>
        <name>ATP</name>
        <dbReference type="ChEBI" id="CHEBI:30616"/>
    </ligand>
</feature>
<dbReference type="PANTHER" id="PTHR43209">
    <property type="entry name" value="TRNA SULFURTRANSFERASE"/>
    <property type="match status" value="1"/>
</dbReference>
<dbReference type="Pfam" id="PF02926">
    <property type="entry name" value="THUMP"/>
    <property type="match status" value="1"/>
</dbReference>
<evidence type="ECO:0000256" key="15">
    <source>
        <dbReference type="ARBA" id="ARBA00075337"/>
    </source>
</evidence>
<feature type="domain" description="THUMP" evidence="19">
    <location>
        <begin position="51"/>
        <end position="153"/>
    </location>
</feature>
<dbReference type="InterPro" id="IPR049962">
    <property type="entry name" value="THUMP_ThiI"/>
</dbReference>